<dbReference type="RefSeq" id="XP_008022921.1">
    <property type="nucleotide sequence ID" value="XM_008024730.1"/>
</dbReference>
<feature type="chain" id="PRO_5004354232" evidence="1">
    <location>
        <begin position="31"/>
        <end position="181"/>
    </location>
</feature>
<evidence type="ECO:0000313" key="3">
    <source>
        <dbReference type="Proteomes" id="UP000016935"/>
    </source>
</evidence>
<evidence type="ECO:0000256" key="1">
    <source>
        <dbReference type="SAM" id="SignalP"/>
    </source>
</evidence>
<keyword evidence="1" id="KW-0732">Signal</keyword>
<sequence length="181" mass="19593">MKLPKILPADASIRLLLLFLFGRVWVGGHATQSARVVVENPSRHAPQPGLAEDFFLFSAIRPLPCFAQSPAQLAGIPGTTIRYMHLAYPVPGKLAMLRVGVRRALLGDGLLSPLCLFLLYTLSKTPSWHRRLSLDETLATVALVGAFTATDVSGAKTDSHTNLGKQAMVVAEWLAAPYGDY</sequence>
<keyword evidence="3" id="KW-1185">Reference proteome</keyword>
<dbReference type="GeneID" id="19404298"/>
<accession>R0KJF8</accession>
<dbReference type="AlphaFoldDB" id="R0KJF8"/>
<reference evidence="2 3" key="1">
    <citation type="journal article" date="2012" name="PLoS Pathog.">
        <title>Diverse lifestyles and strategies of plant pathogenesis encoded in the genomes of eighteen Dothideomycetes fungi.</title>
        <authorList>
            <person name="Ohm R.A."/>
            <person name="Feau N."/>
            <person name="Henrissat B."/>
            <person name="Schoch C.L."/>
            <person name="Horwitz B.A."/>
            <person name="Barry K.W."/>
            <person name="Condon B.J."/>
            <person name="Copeland A.C."/>
            <person name="Dhillon B."/>
            <person name="Glaser F."/>
            <person name="Hesse C.N."/>
            <person name="Kosti I."/>
            <person name="LaButti K."/>
            <person name="Lindquist E.A."/>
            <person name="Lucas S."/>
            <person name="Salamov A.A."/>
            <person name="Bradshaw R.E."/>
            <person name="Ciuffetti L."/>
            <person name="Hamelin R.C."/>
            <person name="Kema G.H.J."/>
            <person name="Lawrence C."/>
            <person name="Scott J.A."/>
            <person name="Spatafora J.W."/>
            <person name="Turgeon B.G."/>
            <person name="de Wit P.J.G.M."/>
            <person name="Zhong S."/>
            <person name="Goodwin S.B."/>
            <person name="Grigoriev I.V."/>
        </authorList>
    </citation>
    <scope>NUCLEOTIDE SEQUENCE [LARGE SCALE GENOMIC DNA]</scope>
    <source>
        <strain evidence="3">28A</strain>
    </source>
</reference>
<organism evidence="2 3">
    <name type="scientific">Exserohilum turcicum (strain 28A)</name>
    <name type="common">Northern leaf blight fungus</name>
    <name type="synonym">Setosphaeria turcica</name>
    <dbReference type="NCBI Taxonomy" id="671987"/>
    <lineage>
        <taxon>Eukaryota</taxon>
        <taxon>Fungi</taxon>
        <taxon>Dikarya</taxon>
        <taxon>Ascomycota</taxon>
        <taxon>Pezizomycotina</taxon>
        <taxon>Dothideomycetes</taxon>
        <taxon>Pleosporomycetidae</taxon>
        <taxon>Pleosporales</taxon>
        <taxon>Pleosporineae</taxon>
        <taxon>Pleosporaceae</taxon>
        <taxon>Exserohilum</taxon>
    </lineage>
</organism>
<evidence type="ECO:0000313" key="2">
    <source>
        <dbReference type="EMBL" id="EOA89314.1"/>
    </source>
</evidence>
<feature type="signal peptide" evidence="1">
    <location>
        <begin position="1"/>
        <end position="30"/>
    </location>
</feature>
<proteinExistence type="predicted"/>
<dbReference type="HOGENOM" id="CLU_1489879_0_0_1"/>
<dbReference type="EMBL" id="KB908515">
    <property type="protein sequence ID" value="EOA89314.1"/>
    <property type="molecule type" value="Genomic_DNA"/>
</dbReference>
<name>R0KJF8_EXST2</name>
<reference evidence="2 3" key="2">
    <citation type="journal article" date="2013" name="PLoS Genet.">
        <title>Comparative genome structure, secondary metabolite, and effector coding capacity across Cochliobolus pathogens.</title>
        <authorList>
            <person name="Condon B.J."/>
            <person name="Leng Y."/>
            <person name="Wu D."/>
            <person name="Bushley K.E."/>
            <person name="Ohm R.A."/>
            <person name="Otillar R."/>
            <person name="Martin J."/>
            <person name="Schackwitz W."/>
            <person name="Grimwood J."/>
            <person name="MohdZainudin N."/>
            <person name="Xue C."/>
            <person name="Wang R."/>
            <person name="Manning V.A."/>
            <person name="Dhillon B."/>
            <person name="Tu Z.J."/>
            <person name="Steffenson B.J."/>
            <person name="Salamov A."/>
            <person name="Sun H."/>
            <person name="Lowry S."/>
            <person name="LaButti K."/>
            <person name="Han J."/>
            <person name="Copeland A."/>
            <person name="Lindquist E."/>
            <person name="Barry K."/>
            <person name="Schmutz J."/>
            <person name="Baker S.E."/>
            <person name="Ciuffetti L.M."/>
            <person name="Grigoriev I.V."/>
            <person name="Zhong S."/>
            <person name="Turgeon B.G."/>
        </authorList>
    </citation>
    <scope>NUCLEOTIDE SEQUENCE [LARGE SCALE GENOMIC DNA]</scope>
    <source>
        <strain evidence="3">28A</strain>
    </source>
</reference>
<dbReference type="Proteomes" id="UP000016935">
    <property type="component" value="Unassembled WGS sequence"/>
</dbReference>
<protein>
    <submittedName>
        <fullName evidence="2">Uncharacterized protein</fullName>
    </submittedName>
</protein>
<gene>
    <name evidence="2" type="ORF">SETTUDRAFT_37831</name>
</gene>